<evidence type="ECO:0000259" key="1">
    <source>
        <dbReference type="SMART" id="SM00829"/>
    </source>
</evidence>
<accession>A0ABN1ZIM0</accession>
<comment type="caution">
    <text evidence="2">The sequence shown here is derived from an EMBL/GenBank/DDBJ whole genome shotgun (WGS) entry which is preliminary data.</text>
</comment>
<dbReference type="SUPFAM" id="SSF51735">
    <property type="entry name" value="NAD(P)-binding Rossmann-fold domains"/>
    <property type="match status" value="1"/>
</dbReference>
<dbReference type="SUPFAM" id="SSF50129">
    <property type="entry name" value="GroES-like"/>
    <property type="match status" value="1"/>
</dbReference>
<dbReference type="PANTHER" id="PTHR43677">
    <property type="entry name" value="SHORT-CHAIN DEHYDROGENASE/REDUCTASE"/>
    <property type="match status" value="1"/>
</dbReference>
<keyword evidence="3" id="KW-1185">Reference proteome</keyword>
<sequence>MRAATIVRCGSPPLVVERPLPVPSAGLVTVTVTAAPITPLDVLCASGTSYFGAPAVPYVPGVQGVGTLDDGTAVWFPTDAGMRPGDGSMASVVAVPSADVVPLPAGADHRLIAALGLSAVAAWQALTWRGALHPGEQVLVLGGGGVVGQAAIQLARLAGARRVIAACRSAAARDRAHRLGADAVVAIRDADDVATLARRLQDVTDGPVDLVLDPLFGTPAAAALRTLRRGGRLVNLGSAAGEVAPLDSATLRSGSLRILGYTNTELSAAEKAATMRYLADHAAAGRLVVEHDAVPLAEIGPAWAAQAAGQAPRRLVVVP</sequence>
<dbReference type="InterPro" id="IPR036291">
    <property type="entry name" value="NAD(P)-bd_dom_sf"/>
</dbReference>
<dbReference type="Gene3D" id="3.40.50.720">
    <property type="entry name" value="NAD(P)-binding Rossmann-like Domain"/>
    <property type="match status" value="1"/>
</dbReference>
<name>A0ABN1ZIM0_9ACTN</name>
<dbReference type="InterPro" id="IPR013149">
    <property type="entry name" value="ADH-like_C"/>
</dbReference>
<gene>
    <name evidence="2" type="ORF">GCM10009827_003320</name>
</gene>
<dbReference type="SMART" id="SM00829">
    <property type="entry name" value="PKS_ER"/>
    <property type="match status" value="1"/>
</dbReference>
<evidence type="ECO:0000313" key="3">
    <source>
        <dbReference type="Proteomes" id="UP001501470"/>
    </source>
</evidence>
<dbReference type="InterPro" id="IPR051397">
    <property type="entry name" value="Zn-ADH-like_protein"/>
</dbReference>
<evidence type="ECO:0000313" key="2">
    <source>
        <dbReference type="EMBL" id="GAA1499763.1"/>
    </source>
</evidence>
<feature type="domain" description="Enoyl reductase (ER)" evidence="1">
    <location>
        <begin position="10"/>
        <end position="289"/>
    </location>
</feature>
<organism evidence="2 3">
    <name type="scientific">Dactylosporangium maewongense</name>
    <dbReference type="NCBI Taxonomy" id="634393"/>
    <lineage>
        <taxon>Bacteria</taxon>
        <taxon>Bacillati</taxon>
        <taxon>Actinomycetota</taxon>
        <taxon>Actinomycetes</taxon>
        <taxon>Micromonosporales</taxon>
        <taxon>Micromonosporaceae</taxon>
        <taxon>Dactylosporangium</taxon>
    </lineage>
</organism>
<dbReference type="Gene3D" id="3.90.180.10">
    <property type="entry name" value="Medium-chain alcohol dehydrogenases, catalytic domain"/>
    <property type="match status" value="1"/>
</dbReference>
<dbReference type="InterPro" id="IPR020843">
    <property type="entry name" value="ER"/>
</dbReference>
<protein>
    <submittedName>
        <fullName evidence="2">Zinc-binding dehydrogenase</fullName>
    </submittedName>
</protein>
<reference evidence="2 3" key="1">
    <citation type="journal article" date="2019" name="Int. J. Syst. Evol. Microbiol.">
        <title>The Global Catalogue of Microorganisms (GCM) 10K type strain sequencing project: providing services to taxonomists for standard genome sequencing and annotation.</title>
        <authorList>
            <consortium name="The Broad Institute Genomics Platform"/>
            <consortium name="The Broad Institute Genome Sequencing Center for Infectious Disease"/>
            <person name="Wu L."/>
            <person name="Ma J."/>
        </authorList>
    </citation>
    <scope>NUCLEOTIDE SEQUENCE [LARGE SCALE GENOMIC DNA]</scope>
    <source>
        <strain evidence="2 3">JCM 15933</strain>
    </source>
</reference>
<proteinExistence type="predicted"/>
<dbReference type="EMBL" id="BAAAQD010000001">
    <property type="protein sequence ID" value="GAA1499763.1"/>
    <property type="molecule type" value="Genomic_DNA"/>
</dbReference>
<dbReference type="RefSeq" id="WP_344498708.1">
    <property type="nucleotide sequence ID" value="NZ_BAAAQD010000001.1"/>
</dbReference>
<dbReference type="Pfam" id="PF00107">
    <property type="entry name" value="ADH_zinc_N"/>
    <property type="match status" value="1"/>
</dbReference>
<dbReference type="Proteomes" id="UP001501470">
    <property type="component" value="Unassembled WGS sequence"/>
</dbReference>
<dbReference type="PANTHER" id="PTHR43677:SF11">
    <property type="entry name" value="ZINC-CONTAINING ALCOHOL DEHYDROGENASE"/>
    <property type="match status" value="1"/>
</dbReference>
<dbReference type="InterPro" id="IPR011032">
    <property type="entry name" value="GroES-like_sf"/>
</dbReference>